<protein>
    <recommendedName>
        <fullName evidence="3">DNA-binding protein</fullName>
    </recommendedName>
</protein>
<dbReference type="EMBL" id="BAABZQ010000001">
    <property type="protein sequence ID" value="GAA6498826.1"/>
    <property type="molecule type" value="Genomic_DNA"/>
</dbReference>
<evidence type="ECO:0000313" key="1">
    <source>
        <dbReference type="EMBL" id="GAA6498826.1"/>
    </source>
</evidence>
<organism evidence="1 2">
    <name type="scientific">Blautia parvula</name>
    <dbReference type="NCBI Taxonomy" id="2877527"/>
    <lineage>
        <taxon>Bacteria</taxon>
        <taxon>Bacillati</taxon>
        <taxon>Bacillota</taxon>
        <taxon>Clostridia</taxon>
        <taxon>Lachnospirales</taxon>
        <taxon>Lachnospiraceae</taxon>
        <taxon>Blautia</taxon>
    </lineage>
</organism>
<keyword evidence="2" id="KW-1185">Reference proteome</keyword>
<evidence type="ECO:0008006" key="3">
    <source>
        <dbReference type="Google" id="ProtNLM"/>
    </source>
</evidence>
<name>A0ABQ0BQM9_9FIRM</name>
<comment type="caution">
    <text evidence="1">The sequence shown here is derived from an EMBL/GenBank/DDBJ whole genome shotgun (WGS) entry which is preliminary data.</text>
</comment>
<accession>A0ABQ0BQM9</accession>
<dbReference type="RefSeq" id="WP_033143804.1">
    <property type="nucleotide sequence ID" value="NZ_AP031413.1"/>
</dbReference>
<sequence>MKETHKCPKCASHNIVRIPDNFRYASGNNIYTTTMTLLGKIPVIRYVCCDCGYVENWVEQPWELEKLRKTFGGK</sequence>
<gene>
    <name evidence="1" type="ORF">K340107D12_16420</name>
</gene>
<reference evidence="1 2" key="1">
    <citation type="submission" date="2024-04" db="EMBL/GenBank/DDBJ databases">
        <title>Defined microbial consortia suppress multidrug-resistant proinflammatory Enterobacteriaceae via ecological control.</title>
        <authorList>
            <person name="Furuichi M."/>
            <person name="Kawaguchi T."/>
            <person name="Pust M."/>
            <person name="Yasuma K."/>
            <person name="Plichta D."/>
            <person name="Hasegawa N."/>
            <person name="Ohya T."/>
            <person name="Bhattarai S."/>
            <person name="Sasajima S."/>
            <person name="Aoto Y."/>
            <person name="Tuganbaev T."/>
            <person name="Yaginuma M."/>
            <person name="Ueda M."/>
            <person name="Okahashi N."/>
            <person name="Amafuji K."/>
            <person name="Kiridooshi Y."/>
            <person name="Sugita K."/>
            <person name="Strazar M."/>
            <person name="Skelly A."/>
            <person name="Suda W."/>
            <person name="Hattori M."/>
            <person name="Nakamoto N."/>
            <person name="Caballero S."/>
            <person name="Norman J."/>
            <person name="Olle B."/>
            <person name="Tanoue T."/>
            <person name="Arita M."/>
            <person name="Bucci V."/>
            <person name="Atarashi K."/>
            <person name="Xavier R."/>
            <person name="Honda K."/>
        </authorList>
    </citation>
    <scope>NUCLEOTIDE SEQUENCE [LARGE SCALE GENOMIC DNA]</scope>
    <source>
        <strain evidence="2">k34-0107-D12</strain>
    </source>
</reference>
<proteinExistence type="predicted"/>
<evidence type="ECO:0000313" key="2">
    <source>
        <dbReference type="Proteomes" id="UP001600941"/>
    </source>
</evidence>
<dbReference type="Proteomes" id="UP001600941">
    <property type="component" value="Unassembled WGS sequence"/>
</dbReference>